<dbReference type="Proteomes" id="UP000241514">
    <property type="component" value="Unassembled WGS sequence"/>
</dbReference>
<sequence>MLFTCLRTKLEHKIVNADVLNTMLQSAQLSLADLLEQLDMSRETTVDELTLVDVLRLLEQYAIAVHDESWHLSQRPLLPGTNDFVLAQLPKCKTLQDMLEQLAQSYNFIHGGNYNRVEVRQRTLVYVVDDADFPYQRENKSDYISFNLNCVLMYIHGIVCTLLEQTVPLVKVETKSTPTLANPLFSEFCETAIRYESNVYALHFPLEMATTELRWPADQVLTSAQVYQELQQRLHSSQDLPGSRFLQRVRTEVANGTTSQEQLASQLGCSVATLRRKLAAHSTSFRKVREHVLNQRAKTLLAQGLTLESIALQLGFSDSRSFSRAFKAWNGHSPNSH</sequence>
<dbReference type="InterPro" id="IPR018060">
    <property type="entry name" value="HTH_AraC"/>
</dbReference>
<dbReference type="EMBL" id="PYVG01000023">
    <property type="protein sequence ID" value="PTB89053.1"/>
    <property type="molecule type" value="Genomic_DNA"/>
</dbReference>
<keyword evidence="1" id="KW-0805">Transcription regulation</keyword>
<evidence type="ECO:0000313" key="5">
    <source>
        <dbReference type="EMBL" id="PTB89053.1"/>
    </source>
</evidence>
<proteinExistence type="predicted"/>
<evidence type="ECO:0000256" key="2">
    <source>
        <dbReference type="ARBA" id="ARBA00023125"/>
    </source>
</evidence>
<reference evidence="7 8" key="1">
    <citation type="submission" date="2018-03" db="EMBL/GenBank/DDBJ databases">
        <title>Cross-interface Injection: A General Nanoliter Liquid Handling Method Applied to Single Cells Genome Amplification Automated Nanoliter Liquid Handling Applied to Single Cell Multiple Displacement Amplification.</title>
        <authorList>
            <person name="Yun J."/>
            <person name="Xu P."/>
            <person name="Xu J."/>
            <person name="Dai X."/>
            <person name="Wang Y."/>
            <person name="Zheng X."/>
            <person name="Cao C."/>
            <person name="Yi Q."/>
            <person name="Zhu Y."/>
            <person name="Wang L."/>
            <person name="Dong Z."/>
            <person name="Huang Y."/>
            <person name="Huang L."/>
            <person name="Du W."/>
        </authorList>
    </citation>
    <scope>NUCLEOTIDE SEQUENCE [LARGE SCALE GENOMIC DNA]</scope>
    <source>
        <strain evidence="6 8">A12-4</strain>
        <strain evidence="5 7">A9-4</strain>
    </source>
</reference>
<dbReference type="Proteomes" id="UP000242087">
    <property type="component" value="Unassembled WGS sequence"/>
</dbReference>
<name>A0A2T4D5G2_9GAMM</name>
<dbReference type="Gene3D" id="1.10.10.60">
    <property type="entry name" value="Homeodomain-like"/>
    <property type="match status" value="1"/>
</dbReference>
<evidence type="ECO:0000313" key="8">
    <source>
        <dbReference type="Proteomes" id="UP000242087"/>
    </source>
</evidence>
<dbReference type="InterPro" id="IPR009057">
    <property type="entry name" value="Homeodomain-like_sf"/>
</dbReference>
<dbReference type="AlphaFoldDB" id="A0A2T4D5G2"/>
<evidence type="ECO:0000256" key="1">
    <source>
        <dbReference type="ARBA" id="ARBA00023015"/>
    </source>
</evidence>
<keyword evidence="2" id="KW-0238">DNA-binding</keyword>
<keyword evidence="3" id="KW-0804">Transcription</keyword>
<feature type="domain" description="HTH araC/xylS-type" evidence="4">
    <location>
        <begin position="243"/>
        <end position="337"/>
    </location>
</feature>
<dbReference type="GO" id="GO:0005829">
    <property type="term" value="C:cytosol"/>
    <property type="evidence" value="ECO:0007669"/>
    <property type="project" value="TreeGrafter"/>
</dbReference>
<evidence type="ECO:0000313" key="6">
    <source>
        <dbReference type="EMBL" id="PTB89249.1"/>
    </source>
</evidence>
<dbReference type="GO" id="GO:0003700">
    <property type="term" value="F:DNA-binding transcription factor activity"/>
    <property type="evidence" value="ECO:0007669"/>
    <property type="project" value="InterPro"/>
</dbReference>
<dbReference type="PANTHER" id="PTHR47894">
    <property type="entry name" value="HTH-TYPE TRANSCRIPTIONAL REGULATOR GADX"/>
    <property type="match status" value="1"/>
</dbReference>
<dbReference type="Pfam" id="PF12833">
    <property type="entry name" value="HTH_18"/>
    <property type="match status" value="1"/>
</dbReference>
<evidence type="ECO:0000256" key="3">
    <source>
        <dbReference type="ARBA" id="ARBA00023163"/>
    </source>
</evidence>
<evidence type="ECO:0000313" key="7">
    <source>
        <dbReference type="Proteomes" id="UP000241514"/>
    </source>
</evidence>
<organism evidence="6 8">
    <name type="scientific">Pseudidiomarina aestuarii</name>
    <dbReference type="NCBI Taxonomy" id="624146"/>
    <lineage>
        <taxon>Bacteria</taxon>
        <taxon>Pseudomonadati</taxon>
        <taxon>Pseudomonadota</taxon>
        <taxon>Gammaproteobacteria</taxon>
        <taxon>Alteromonadales</taxon>
        <taxon>Idiomarinaceae</taxon>
        <taxon>Pseudidiomarina</taxon>
    </lineage>
</organism>
<comment type="caution">
    <text evidence="6">The sequence shown here is derived from an EMBL/GenBank/DDBJ whole genome shotgun (WGS) entry which is preliminary data.</text>
</comment>
<dbReference type="EMBL" id="PYVF01000020">
    <property type="protein sequence ID" value="PTB89249.1"/>
    <property type="molecule type" value="Genomic_DNA"/>
</dbReference>
<protein>
    <submittedName>
        <fullName evidence="6">AraC family transcriptional regulator</fullName>
    </submittedName>
</protein>
<dbReference type="GO" id="GO:0000976">
    <property type="term" value="F:transcription cis-regulatory region binding"/>
    <property type="evidence" value="ECO:0007669"/>
    <property type="project" value="TreeGrafter"/>
</dbReference>
<dbReference type="PROSITE" id="PS01124">
    <property type="entry name" value="HTH_ARAC_FAMILY_2"/>
    <property type="match status" value="1"/>
</dbReference>
<dbReference type="SMART" id="SM00342">
    <property type="entry name" value="HTH_ARAC"/>
    <property type="match status" value="1"/>
</dbReference>
<evidence type="ECO:0000259" key="4">
    <source>
        <dbReference type="PROSITE" id="PS01124"/>
    </source>
</evidence>
<gene>
    <name evidence="6" type="ORF">C9927_02200</name>
    <name evidence="5" type="ORF">C9928_04760</name>
</gene>
<accession>A0A2T4D5G2</accession>
<dbReference type="SUPFAM" id="SSF46689">
    <property type="entry name" value="Homeodomain-like"/>
    <property type="match status" value="1"/>
</dbReference>
<dbReference type="PANTHER" id="PTHR47894:SF1">
    <property type="entry name" value="HTH-TYPE TRANSCRIPTIONAL REGULATOR VQSM"/>
    <property type="match status" value="1"/>
</dbReference>